<dbReference type="Proteomes" id="UP000663836">
    <property type="component" value="Unassembled WGS sequence"/>
</dbReference>
<reference evidence="3" key="1">
    <citation type="submission" date="2021-02" db="EMBL/GenBank/DDBJ databases">
        <authorList>
            <person name="Nowell W R."/>
        </authorList>
    </citation>
    <scope>NUCLEOTIDE SEQUENCE</scope>
</reference>
<protein>
    <recommendedName>
        <fullName evidence="2">Transposase DDE domain-containing protein</fullName>
    </recommendedName>
</protein>
<dbReference type="EMBL" id="CAJOBD010023568">
    <property type="protein sequence ID" value="CAF4256246.1"/>
    <property type="molecule type" value="Genomic_DNA"/>
</dbReference>
<evidence type="ECO:0000259" key="2">
    <source>
        <dbReference type="Pfam" id="PF13612"/>
    </source>
</evidence>
<feature type="non-terminal residue" evidence="3">
    <location>
        <position position="1"/>
    </location>
</feature>
<proteinExistence type="predicted"/>
<organism evidence="3 4">
    <name type="scientific">Rotaria sordida</name>
    <dbReference type="NCBI Taxonomy" id="392033"/>
    <lineage>
        <taxon>Eukaryota</taxon>
        <taxon>Metazoa</taxon>
        <taxon>Spiralia</taxon>
        <taxon>Gnathifera</taxon>
        <taxon>Rotifera</taxon>
        <taxon>Eurotatoria</taxon>
        <taxon>Bdelloidea</taxon>
        <taxon>Philodinida</taxon>
        <taxon>Philodinidae</taxon>
        <taxon>Rotaria</taxon>
    </lineage>
</organism>
<dbReference type="InterPro" id="IPR025668">
    <property type="entry name" value="Tnp_DDE_dom"/>
</dbReference>
<sequence>MPRLFMPLNMLIHLFFGQETGIYFIDSTTIKACHNKRRYSNKIFKGLAKHREIMALKVTKGNVDDRTPVAKLTKGLTGIMAADKG</sequence>
<name>A0A820F2E7_9BILA</name>
<keyword evidence="1" id="KW-0732">Signal</keyword>
<feature type="domain" description="Transposase DDE" evidence="2">
    <location>
        <begin position="17"/>
        <end position="50"/>
    </location>
</feature>
<feature type="chain" id="PRO_5032639955" description="Transposase DDE domain-containing protein" evidence="1">
    <location>
        <begin position="18"/>
        <end position="85"/>
    </location>
</feature>
<dbReference type="AlphaFoldDB" id="A0A820F2E7"/>
<feature type="signal peptide" evidence="1">
    <location>
        <begin position="1"/>
        <end position="17"/>
    </location>
</feature>
<accession>A0A820F2E7</accession>
<gene>
    <name evidence="3" type="ORF">JBS370_LOCUS38905</name>
</gene>
<evidence type="ECO:0000313" key="4">
    <source>
        <dbReference type="Proteomes" id="UP000663836"/>
    </source>
</evidence>
<dbReference type="Pfam" id="PF13612">
    <property type="entry name" value="DDE_Tnp_1_3"/>
    <property type="match status" value="1"/>
</dbReference>
<comment type="caution">
    <text evidence="3">The sequence shown here is derived from an EMBL/GenBank/DDBJ whole genome shotgun (WGS) entry which is preliminary data.</text>
</comment>
<evidence type="ECO:0000313" key="3">
    <source>
        <dbReference type="EMBL" id="CAF4256246.1"/>
    </source>
</evidence>
<evidence type="ECO:0000256" key="1">
    <source>
        <dbReference type="SAM" id="SignalP"/>
    </source>
</evidence>